<evidence type="ECO:0000313" key="3">
    <source>
        <dbReference type="Proteomes" id="UP000010472"/>
    </source>
</evidence>
<dbReference type="Proteomes" id="UP000010472">
    <property type="component" value="Chromosome"/>
</dbReference>
<gene>
    <name evidence="2" type="ORF">Cri9333_0489</name>
</gene>
<keyword evidence="1" id="KW-0812">Transmembrane</keyword>
<protein>
    <submittedName>
        <fullName evidence="2">Uncharacterized protein</fullName>
    </submittedName>
</protein>
<keyword evidence="3" id="KW-1185">Reference proteome</keyword>
<keyword evidence="1" id="KW-1133">Transmembrane helix</keyword>
<feature type="transmembrane region" description="Helical" evidence="1">
    <location>
        <begin position="53"/>
        <end position="71"/>
    </location>
</feature>
<evidence type="ECO:0000256" key="1">
    <source>
        <dbReference type="SAM" id="Phobius"/>
    </source>
</evidence>
<sequence length="75" mass="8886">MKRDNYNLRMKWIIYLSKYFVLTCIICIFIGLLLLSFGGLDFVTRALLTVGQWLWRLAVVIFCLISIAIFFESWD</sequence>
<dbReference type="KEGG" id="cep:Cri9333_0489"/>
<dbReference type="HOGENOM" id="CLU_2664928_0_0_3"/>
<accession>K9VTP6</accession>
<dbReference type="EMBL" id="CP003620">
    <property type="protein sequence ID" value="AFZ11453.1"/>
    <property type="molecule type" value="Genomic_DNA"/>
</dbReference>
<feature type="transmembrane region" description="Helical" evidence="1">
    <location>
        <begin position="12"/>
        <end position="33"/>
    </location>
</feature>
<dbReference type="AlphaFoldDB" id="K9VTP6"/>
<evidence type="ECO:0000313" key="2">
    <source>
        <dbReference type="EMBL" id="AFZ11453.1"/>
    </source>
</evidence>
<proteinExistence type="predicted"/>
<reference evidence="2 3" key="1">
    <citation type="submission" date="2012-06" db="EMBL/GenBank/DDBJ databases">
        <title>Finished chromosome of genome of Crinalium epipsammum PCC 9333.</title>
        <authorList>
            <consortium name="US DOE Joint Genome Institute"/>
            <person name="Gugger M."/>
            <person name="Coursin T."/>
            <person name="Rippka R."/>
            <person name="Tandeau De Marsac N."/>
            <person name="Huntemann M."/>
            <person name="Wei C.-L."/>
            <person name="Han J."/>
            <person name="Detter J.C."/>
            <person name="Han C."/>
            <person name="Tapia R."/>
            <person name="Davenport K."/>
            <person name="Daligault H."/>
            <person name="Erkkila T."/>
            <person name="Gu W."/>
            <person name="Munk A.C.C."/>
            <person name="Teshima H."/>
            <person name="Xu Y."/>
            <person name="Chain P."/>
            <person name="Chen A."/>
            <person name="Krypides N."/>
            <person name="Mavromatis K."/>
            <person name="Markowitz V."/>
            <person name="Szeto E."/>
            <person name="Ivanova N."/>
            <person name="Mikhailova N."/>
            <person name="Ovchinnikova G."/>
            <person name="Pagani I."/>
            <person name="Pati A."/>
            <person name="Goodwin L."/>
            <person name="Peters L."/>
            <person name="Pitluck S."/>
            <person name="Woyke T."/>
            <person name="Kerfeld C."/>
        </authorList>
    </citation>
    <scope>NUCLEOTIDE SEQUENCE [LARGE SCALE GENOMIC DNA]</scope>
    <source>
        <strain evidence="2 3">PCC 9333</strain>
    </source>
</reference>
<keyword evidence="1" id="KW-0472">Membrane</keyword>
<name>K9VTP6_9CYAN</name>
<organism evidence="2 3">
    <name type="scientific">Crinalium epipsammum PCC 9333</name>
    <dbReference type="NCBI Taxonomy" id="1173022"/>
    <lineage>
        <taxon>Bacteria</taxon>
        <taxon>Bacillati</taxon>
        <taxon>Cyanobacteriota</taxon>
        <taxon>Cyanophyceae</taxon>
        <taxon>Gomontiellales</taxon>
        <taxon>Gomontiellaceae</taxon>
        <taxon>Crinalium</taxon>
    </lineage>
</organism>